<comment type="similarity">
    <text evidence="2 4">Belongs to the flagella basal body rod proteins family.</text>
</comment>
<dbReference type="Proteomes" id="UP001164100">
    <property type="component" value="Chromosome"/>
</dbReference>
<dbReference type="GO" id="GO:0071978">
    <property type="term" value="P:bacterial-type flagellum-dependent swarming motility"/>
    <property type="evidence" value="ECO:0007669"/>
    <property type="project" value="TreeGrafter"/>
</dbReference>
<dbReference type="InterPro" id="IPR020013">
    <property type="entry name" value="Flagellar_FlgE/F/G"/>
</dbReference>
<keyword evidence="8" id="KW-0966">Cell projection</keyword>
<evidence type="ECO:0000256" key="1">
    <source>
        <dbReference type="ARBA" id="ARBA00004117"/>
    </source>
</evidence>
<dbReference type="PANTHER" id="PTHR30435:SF19">
    <property type="entry name" value="FLAGELLAR BASAL-BODY ROD PROTEIN FLGG"/>
    <property type="match status" value="1"/>
</dbReference>
<accession>A0AA46NJ18</accession>
<dbReference type="InterPro" id="IPR010930">
    <property type="entry name" value="Flg_bb/hook_C_dom"/>
</dbReference>
<dbReference type="InterPro" id="IPR037925">
    <property type="entry name" value="FlgE/F/G-like"/>
</dbReference>
<evidence type="ECO:0000256" key="2">
    <source>
        <dbReference type="ARBA" id="ARBA00009677"/>
    </source>
</evidence>
<sequence length="755" mass="81321">MIGALWTGISGLAAHQTALDNESNNIANVNTVGYKAGRISFADQVYQNKIGKGSFVQDAEKIFTTGGFKITGVEYDVALQGDGFFTVINKNTLGTAETFYTRAGNFRMGQSGTLQTADGYEVQGWAMSSIDQKNDVKSTNPNASRFTADYIKNLGNTIVRHGDYIETITSKATNFDETAKSDNTSVFSGAGAKTKASKLKDINLALEDYNKWLQKYKDDPTLPSQGSIAQVSQIDFGTGPYPDSLLGVEGSSIQVVINGSTYSEKYVVTKSTPDWREKLWNSLPDGTDALMPVNERALYNLTDPAVIEAMPIVTEADRAAKDAEIAKYDQLAGKIATYKAMADKISNSGSGGLVAYMSVNRLDPQNGRDPNGMYEESTNLADMLRGTIQIKGLIPGQEFKITEVGEFAGESVSTSKKGYFQTTAAAVAGSGKAAIDDARDALSRLITGNQQSVYTTQDLYGSVKSSNSGRVYQFSIEIYDKNLGYNIPVPNDGNIPPQATPITITPVAPATSVGLDDIVDAINNQRTASGPQLGDYLVAKNVNGNLVIETNQSNYDVEFDSKLTYTNPAGDLIEDPLNPGTFIPDPTTIVTDPTFIEVNPDYSGRKGAGGEFMEIVTRVDQTSTQSSLQLRLDALNISDNKFGQFQIDDTGLITINEGGILYAVGQVSIARFTNNRGLEAAGNNNFQRTQESGNAIYSINNNNTSGVRGSALELSKADLSESLVNLMVFQRAFEANAKSITTSDELLSTLINLKR</sequence>
<dbReference type="GO" id="GO:0009425">
    <property type="term" value="C:bacterial-type flagellum basal body"/>
    <property type="evidence" value="ECO:0007669"/>
    <property type="project" value="UniProtKB-SubCell"/>
</dbReference>
<evidence type="ECO:0000259" key="5">
    <source>
        <dbReference type="Pfam" id="PF00460"/>
    </source>
</evidence>
<organism evidence="8 9">
    <name type="scientific">Aliarcobacter cryaerophilus</name>
    <dbReference type="NCBI Taxonomy" id="28198"/>
    <lineage>
        <taxon>Bacteria</taxon>
        <taxon>Pseudomonadati</taxon>
        <taxon>Campylobacterota</taxon>
        <taxon>Epsilonproteobacteria</taxon>
        <taxon>Campylobacterales</taxon>
        <taxon>Arcobacteraceae</taxon>
        <taxon>Aliarcobacter</taxon>
    </lineage>
</organism>
<gene>
    <name evidence="8" type="ORF">NGX11_01570</name>
</gene>
<evidence type="ECO:0000256" key="4">
    <source>
        <dbReference type="RuleBase" id="RU362116"/>
    </source>
</evidence>
<comment type="subcellular location">
    <subcellularLocation>
        <location evidence="1 4">Bacterial flagellum basal body</location>
    </subcellularLocation>
</comment>
<feature type="domain" description="Flagellar hook protein FlgE/F/G-like D1" evidence="7">
    <location>
        <begin position="78"/>
        <end position="131"/>
    </location>
</feature>
<evidence type="ECO:0000313" key="9">
    <source>
        <dbReference type="Proteomes" id="UP001164100"/>
    </source>
</evidence>
<dbReference type="Pfam" id="PF22692">
    <property type="entry name" value="LlgE_F_G_D1"/>
    <property type="match status" value="1"/>
</dbReference>
<evidence type="ECO:0000259" key="6">
    <source>
        <dbReference type="Pfam" id="PF06429"/>
    </source>
</evidence>
<evidence type="ECO:0000256" key="3">
    <source>
        <dbReference type="ARBA" id="ARBA00023143"/>
    </source>
</evidence>
<dbReference type="InterPro" id="IPR053967">
    <property type="entry name" value="LlgE_F_G-like_D1"/>
</dbReference>
<evidence type="ECO:0000259" key="7">
    <source>
        <dbReference type="Pfam" id="PF22692"/>
    </source>
</evidence>
<dbReference type="RefSeq" id="WP_263514674.1">
    <property type="nucleotide sequence ID" value="NZ_CP099556.1"/>
</dbReference>
<dbReference type="InterPro" id="IPR001444">
    <property type="entry name" value="Flag_bb_rod_N"/>
</dbReference>
<keyword evidence="8" id="KW-0969">Cilium</keyword>
<reference evidence="8" key="1">
    <citation type="journal article" date="2022" name="Front. Microbiol.">
        <title>Species classification and novel plasmid identifications in Arcobacter cryaerophilus and Arcobacter cryaerophilus-like organisms.</title>
        <authorList>
            <person name="Zhou G."/>
            <person name="Wang M."/>
            <person name="Wang H."/>
            <person name="Chen X."/>
            <person name="Gu Y."/>
            <person name="Shao Z."/>
            <person name="Zhang J."/>
            <person name="Zhang M."/>
        </authorList>
    </citation>
    <scope>NUCLEOTIDE SEQUENCE</scope>
    <source>
        <strain evidence="8">ICDCAC48</strain>
    </source>
</reference>
<protein>
    <submittedName>
        <fullName evidence="8">Flagellar hook-basal body complex protein</fullName>
    </submittedName>
</protein>
<evidence type="ECO:0000313" key="8">
    <source>
        <dbReference type="EMBL" id="UYF43647.1"/>
    </source>
</evidence>
<dbReference type="EMBL" id="CP099556">
    <property type="protein sequence ID" value="UYF43647.1"/>
    <property type="molecule type" value="Genomic_DNA"/>
</dbReference>
<keyword evidence="3 4" id="KW-0975">Bacterial flagellum</keyword>
<name>A0AA46NJ18_9BACT</name>
<proteinExistence type="inferred from homology"/>
<dbReference type="Pfam" id="PF00460">
    <property type="entry name" value="Flg_bb_rod"/>
    <property type="match status" value="1"/>
</dbReference>
<feature type="domain" description="Flagellar basal body rod protein N-terminal" evidence="5">
    <location>
        <begin position="7"/>
        <end position="35"/>
    </location>
</feature>
<dbReference type="PANTHER" id="PTHR30435">
    <property type="entry name" value="FLAGELLAR PROTEIN"/>
    <property type="match status" value="1"/>
</dbReference>
<dbReference type="NCBIfam" id="TIGR03506">
    <property type="entry name" value="FlgEFG_subfam"/>
    <property type="match status" value="1"/>
</dbReference>
<dbReference type="AlphaFoldDB" id="A0AA46NJ18"/>
<feature type="domain" description="Flagellar basal-body/hook protein C-terminal" evidence="6">
    <location>
        <begin position="710"/>
        <end position="753"/>
    </location>
</feature>
<keyword evidence="8" id="KW-0282">Flagellum</keyword>
<dbReference type="SUPFAM" id="SSF117143">
    <property type="entry name" value="Flagellar hook protein flgE"/>
    <property type="match status" value="2"/>
</dbReference>
<dbReference type="Pfam" id="PF06429">
    <property type="entry name" value="Flg_bbr_C"/>
    <property type="match status" value="1"/>
</dbReference>